<feature type="compositionally biased region" description="Polar residues" evidence="1">
    <location>
        <begin position="70"/>
        <end position="83"/>
    </location>
</feature>
<organism evidence="2">
    <name type="scientific">Myoviridae sp. ctyhJ29</name>
    <dbReference type="NCBI Taxonomy" id="2827719"/>
    <lineage>
        <taxon>Viruses</taxon>
        <taxon>Duplodnaviria</taxon>
        <taxon>Heunggongvirae</taxon>
        <taxon>Uroviricota</taxon>
        <taxon>Caudoviricetes</taxon>
    </lineage>
</organism>
<evidence type="ECO:0000256" key="1">
    <source>
        <dbReference type="SAM" id="MobiDB-lite"/>
    </source>
</evidence>
<dbReference type="EMBL" id="BK032588">
    <property type="protein sequence ID" value="DAF49785.1"/>
    <property type="molecule type" value="Genomic_DNA"/>
</dbReference>
<proteinExistence type="predicted"/>
<protein>
    <submittedName>
        <fullName evidence="2">Uncharacterized protein</fullName>
    </submittedName>
</protein>
<reference evidence="2" key="1">
    <citation type="journal article" date="2021" name="Proc. Natl. Acad. Sci. U.S.A.">
        <title>A Catalog of Tens of Thousands of Viruses from Human Metagenomes Reveals Hidden Associations with Chronic Diseases.</title>
        <authorList>
            <person name="Tisza M.J."/>
            <person name="Buck C.B."/>
        </authorList>
    </citation>
    <scope>NUCLEOTIDE SEQUENCE</scope>
    <source>
        <strain evidence="2">CtyhJ29</strain>
    </source>
</reference>
<evidence type="ECO:0000313" key="2">
    <source>
        <dbReference type="EMBL" id="DAF49785.1"/>
    </source>
</evidence>
<sequence>MKDPNGTNVNHIMERVNATNTHVVKNGGGTTNSRQKQFEYYEQRNPAAIEPSLYNSEVSSTEINNKKLKGNSTHKNSNFSIPESASEMRSNKRSVDLMKSAENELTKAANAPVKPKDIADKISTTKAGGGFKKFGYKALGVATLGAVAIGTINGIMNAGGRKTNAQLYSDPYA</sequence>
<feature type="region of interest" description="Disordered" evidence="1">
    <location>
        <begin position="65"/>
        <end position="94"/>
    </location>
</feature>
<name>A0A8S5SFJ2_9CAUD</name>
<accession>A0A8S5SFJ2</accession>